<organism evidence="1 2">
    <name type="scientific">Sphingobium fontiphilum</name>
    <dbReference type="NCBI Taxonomy" id="944425"/>
    <lineage>
        <taxon>Bacteria</taxon>
        <taxon>Pseudomonadati</taxon>
        <taxon>Pseudomonadota</taxon>
        <taxon>Alphaproteobacteria</taxon>
        <taxon>Sphingomonadales</taxon>
        <taxon>Sphingomonadaceae</taxon>
        <taxon>Sphingobium</taxon>
    </lineage>
</organism>
<name>A0A7W6DGN2_9SPHN</name>
<dbReference type="InterPro" id="IPR009964">
    <property type="entry name" value="DUF1491"/>
</dbReference>
<sequence length="110" mass="12095">MDDARLTSAMLVGLLIRRAQAQGGFAMVLAKGDPTSGVILIQTAERGVESGLFERIPDYEKGGYRLIPCGGADPAARADYLERRRRNDRDLWIIELDVPNAEQFAAETIC</sequence>
<dbReference type="Proteomes" id="UP000552757">
    <property type="component" value="Unassembled WGS sequence"/>
</dbReference>
<proteinExistence type="predicted"/>
<evidence type="ECO:0000313" key="1">
    <source>
        <dbReference type="EMBL" id="MBB3982688.1"/>
    </source>
</evidence>
<accession>A0A7W6DGN2</accession>
<protein>
    <recommendedName>
        <fullName evidence="3">DUF1491 family protein</fullName>
    </recommendedName>
</protein>
<dbReference type="RefSeq" id="WP_246344580.1">
    <property type="nucleotide sequence ID" value="NZ_JACIEB010000005.1"/>
</dbReference>
<evidence type="ECO:0008006" key="3">
    <source>
        <dbReference type="Google" id="ProtNLM"/>
    </source>
</evidence>
<dbReference type="Gene3D" id="3.40.1530.20">
    <property type="entry name" value="Protein of unknown function (DUF1491)"/>
    <property type="match status" value="1"/>
</dbReference>
<dbReference type="Pfam" id="PF07372">
    <property type="entry name" value="DUF1491"/>
    <property type="match status" value="1"/>
</dbReference>
<comment type="caution">
    <text evidence="1">The sequence shown here is derived from an EMBL/GenBank/DDBJ whole genome shotgun (WGS) entry which is preliminary data.</text>
</comment>
<reference evidence="1 2" key="1">
    <citation type="submission" date="2020-08" db="EMBL/GenBank/DDBJ databases">
        <title>Genomic Encyclopedia of Type Strains, Phase IV (KMG-IV): sequencing the most valuable type-strain genomes for metagenomic binning, comparative biology and taxonomic classification.</title>
        <authorList>
            <person name="Goeker M."/>
        </authorList>
    </citation>
    <scope>NUCLEOTIDE SEQUENCE [LARGE SCALE GENOMIC DNA]</scope>
    <source>
        <strain evidence="1 2">DSM 29348</strain>
    </source>
</reference>
<dbReference type="EMBL" id="JACIEB010000005">
    <property type="protein sequence ID" value="MBB3982688.1"/>
    <property type="molecule type" value="Genomic_DNA"/>
</dbReference>
<dbReference type="AlphaFoldDB" id="A0A7W6DGN2"/>
<evidence type="ECO:0000313" key="2">
    <source>
        <dbReference type="Proteomes" id="UP000552757"/>
    </source>
</evidence>
<keyword evidence="2" id="KW-1185">Reference proteome</keyword>
<gene>
    <name evidence="1" type="ORF">GGR44_002354</name>
</gene>